<dbReference type="PANTHER" id="PTHR43004">
    <property type="entry name" value="TRK SYSTEM POTASSIUM UPTAKE PROTEIN"/>
    <property type="match status" value="1"/>
</dbReference>
<dbReference type="RefSeq" id="WP_238242101.1">
    <property type="nucleotide sequence ID" value="NZ_BPQQ01000147.1"/>
</dbReference>
<gene>
    <name evidence="5" type="primary">mhpA_3</name>
    <name evidence="5" type="ORF">GMJLKIPL_6608</name>
</gene>
<feature type="domain" description="FAD-binding" evidence="4">
    <location>
        <begin position="7"/>
        <end position="341"/>
    </location>
</feature>
<dbReference type="Gene3D" id="3.40.30.120">
    <property type="match status" value="1"/>
</dbReference>
<evidence type="ECO:0000313" key="5">
    <source>
        <dbReference type="EMBL" id="GJE04644.1"/>
    </source>
</evidence>
<keyword evidence="2" id="KW-0285">Flavoprotein</keyword>
<dbReference type="EMBL" id="BPQQ01000147">
    <property type="protein sequence ID" value="GJE04644.1"/>
    <property type="molecule type" value="Genomic_DNA"/>
</dbReference>
<dbReference type="Gene3D" id="3.30.70.2450">
    <property type="match status" value="1"/>
</dbReference>
<dbReference type="Pfam" id="PF01494">
    <property type="entry name" value="FAD_binding_3"/>
    <property type="match status" value="1"/>
</dbReference>
<dbReference type="InterPro" id="IPR050641">
    <property type="entry name" value="RIFMO-like"/>
</dbReference>
<organism evidence="5 6">
    <name type="scientific">Methylobacterium isbiliense</name>
    <dbReference type="NCBI Taxonomy" id="315478"/>
    <lineage>
        <taxon>Bacteria</taxon>
        <taxon>Pseudomonadati</taxon>
        <taxon>Pseudomonadota</taxon>
        <taxon>Alphaproteobacteria</taxon>
        <taxon>Hyphomicrobiales</taxon>
        <taxon>Methylobacteriaceae</taxon>
        <taxon>Methylobacterium</taxon>
    </lineage>
</organism>
<name>A0ABQ4SS80_9HYPH</name>
<keyword evidence="3" id="KW-0274">FAD</keyword>
<keyword evidence="6" id="KW-1185">Reference proteome</keyword>
<dbReference type="PRINTS" id="PR00420">
    <property type="entry name" value="RNGMNOXGNASE"/>
</dbReference>
<accession>A0ABQ4SS80</accession>
<evidence type="ECO:0000256" key="2">
    <source>
        <dbReference type="ARBA" id="ARBA00022630"/>
    </source>
</evidence>
<evidence type="ECO:0000313" key="6">
    <source>
        <dbReference type="Proteomes" id="UP001055153"/>
    </source>
</evidence>
<dbReference type="PANTHER" id="PTHR43004:SF19">
    <property type="entry name" value="BINDING MONOOXYGENASE, PUTATIVE (JCVI)-RELATED"/>
    <property type="match status" value="1"/>
</dbReference>
<comment type="caution">
    <text evidence="5">The sequence shown here is derived from an EMBL/GenBank/DDBJ whole genome shotgun (WGS) entry which is preliminary data.</text>
</comment>
<comment type="cofactor">
    <cofactor evidence="1">
        <name>FAD</name>
        <dbReference type="ChEBI" id="CHEBI:57692"/>
    </cofactor>
</comment>
<dbReference type="SUPFAM" id="SSF51905">
    <property type="entry name" value="FAD/NAD(P)-binding domain"/>
    <property type="match status" value="1"/>
</dbReference>
<dbReference type="Proteomes" id="UP001055153">
    <property type="component" value="Unassembled WGS sequence"/>
</dbReference>
<dbReference type="Gene3D" id="3.50.50.60">
    <property type="entry name" value="FAD/NAD(P)-binding domain"/>
    <property type="match status" value="1"/>
</dbReference>
<dbReference type="InterPro" id="IPR002938">
    <property type="entry name" value="FAD-bd"/>
</dbReference>
<evidence type="ECO:0000259" key="4">
    <source>
        <dbReference type="Pfam" id="PF01494"/>
    </source>
</evidence>
<evidence type="ECO:0000256" key="3">
    <source>
        <dbReference type="ARBA" id="ARBA00022827"/>
    </source>
</evidence>
<evidence type="ECO:0000256" key="1">
    <source>
        <dbReference type="ARBA" id="ARBA00001974"/>
    </source>
</evidence>
<reference evidence="5" key="1">
    <citation type="journal article" date="2021" name="Front. Microbiol.">
        <title>Comprehensive Comparative Genomics and Phenotyping of Methylobacterium Species.</title>
        <authorList>
            <person name="Alessa O."/>
            <person name="Ogura Y."/>
            <person name="Fujitani Y."/>
            <person name="Takami H."/>
            <person name="Hayashi T."/>
            <person name="Sahin N."/>
            <person name="Tani A."/>
        </authorList>
    </citation>
    <scope>NUCLEOTIDE SEQUENCE</scope>
    <source>
        <strain evidence="5">DSM 17168</strain>
    </source>
</reference>
<reference evidence="5" key="2">
    <citation type="submission" date="2021-08" db="EMBL/GenBank/DDBJ databases">
        <authorList>
            <person name="Tani A."/>
            <person name="Ola A."/>
            <person name="Ogura Y."/>
            <person name="Katsura K."/>
            <person name="Hayashi T."/>
        </authorList>
    </citation>
    <scope>NUCLEOTIDE SEQUENCE</scope>
    <source>
        <strain evidence="5">DSM 17168</strain>
    </source>
</reference>
<sequence length="509" mass="54359">MASSASPILVAGAGPTGLVLALRLARHGVPVRIIDRRSGPGEASRALVVHARTLEFYQQLGLAEAVVARGIRMGAVHLREGGAEAAAVSFADLGQGISPFPFMLCFPQDDHERFLVAALAEAGVRVEWNTELTGFTQDEARVAALLDRGGTRETCETPYLCGCDGAHSRVRQGLGLDFPGGTYAQMFYVADVRLAQRPGDDVFVHLGADALGLVMPVRSSGMHRLIGIVPPPLVGREDLAFADVQPSAEALLGLRVAQVNWFSTYHVHHRVAARFRVGRCFIAGDAGHIHSPAGGQGMNTGIGDAVNLAWKLAAVQRGLATPALLDSYEPERIAFARQLVASTDRAFQAVVGKGLRHQVLRTWLLPHLMPLLWGFRVTRRMMFEVVSQVRIAYPDSPLSEGRAGEVRGGDRLPWAPAPEGDNFAPLQALAWQLHVYGRARPGLAGEAAGLGLPLHALPHGPAAEAAGLSRDAAYLVRPDGHVALALPDQEAGLLGDYAQRHGLRFAHAA</sequence>
<dbReference type="InterPro" id="IPR036188">
    <property type="entry name" value="FAD/NAD-bd_sf"/>
</dbReference>
<protein>
    <submittedName>
        <fullName evidence="5">3-(3-hydroxy-phenyl)propionate/3-hydroxycinnamic acid hydroxylase</fullName>
    </submittedName>
</protein>
<proteinExistence type="predicted"/>